<gene>
    <name evidence="2" type="ORF">DFP72DRAFT_1059923</name>
</gene>
<feature type="compositionally biased region" description="Basic and acidic residues" evidence="1">
    <location>
        <begin position="41"/>
        <end position="64"/>
    </location>
</feature>
<evidence type="ECO:0000313" key="2">
    <source>
        <dbReference type="EMBL" id="KAF6763871.1"/>
    </source>
</evidence>
<reference evidence="2 3" key="1">
    <citation type="submission" date="2020-07" db="EMBL/GenBank/DDBJ databases">
        <title>Comparative genomics of pyrophilous fungi reveals a link between fire events and developmental genes.</title>
        <authorList>
            <consortium name="DOE Joint Genome Institute"/>
            <person name="Steindorff A.S."/>
            <person name="Carver A."/>
            <person name="Calhoun S."/>
            <person name="Stillman K."/>
            <person name="Liu H."/>
            <person name="Lipzen A."/>
            <person name="Pangilinan J."/>
            <person name="Labutti K."/>
            <person name="Bruns T.D."/>
            <person name="Grigoriev I.V."/>
        </authorList>
    </citation>
    <scope>NUCLEOTIDE SEQUENCE [LARGE SCALE GENOMIC DNA]</scope>
    <source>
        <strain evidence="2 3">CBS 144469</strain>
    </source>
</reference>
<protein>
    <submittedName>
        <fullName evidence="2">Uncharacterized protein</fullName>
    </submittedName>
</protein>
<comment type="caution">
    <text evidence="2">The sequence shown here is derived from an EMBL/GenBank/DDBJ whole genome shotgun (WGS) entry which is preliminary data.</text>
</comment>
<feature type="compositionally biased region" description="Basic and acidic residues" evidence="1">
    <location>
        <begin position="463"/>
        <end position="472"/>
    </location>
</feature>
<feature type="region of interest" description="Disordered" evidence="1">
    <location>
        <begin position="1"/>
        <end position="119"/>
    </location>
</feature>
<feature type="compositionally biased region" description="Low complexity" evidence="1">
    <location>
        <begin position="12"/>
        <end position="25"/>
    </location>
</feature>
<evidence type="ECO:0000313" key="3">
    <source>
        <dbReference type="Proteomes" id="UP000521943"/>
    </source>
</evidence>
<proteinExistence type="predicted"/>
<feature type="compositionally biased region" description="Polar residues" evidence="1">
    <location>
        <begin position="95"/>
        <end position="109"/>
    </location>
</feature>
<accession>A0A8H6IE50</accession>
<feature type="region of interest" description="Disordered" evidence="1">
    <location>
        <begin position="456"/>
        <end position="479"/>
    </location>
</feature>
<sequence>MPGPGGSNCPSTCTIVTTPTTIPDTGKYSAMQRSSARIVQKRKDESEKSERQEAGKASRAKEGRAAQPRRQGTSRTSEKSAPTKPPTAARKKQKIASSKATAVTSSNPTKGPWAKVKGRRGQLKMVVEMPLTYYWSFSAIWIHVALPLWKSAFERVQPQPPACPEDMNLPQYASFLYGRTCSACDSTVSLRTDVAVLPSSVQGLHHKRRGRALSGEDWLHFGASLRPRDMGVDMATLVLIYEKYLDELRKMVKDKTTSRLDRYVKEEKEKWERIRIAAGGWRGWEYRVGRAKVEDLINRRTNRKEAIKERLREIGYGAILDRLSNDALMTLPGMGGVKPLSDAEWNRLEQLLIDTLDELQKTFDQRDRKALLIHRTHNVAWLHEYYIALNREKQQFAPPKRELAHVEPFRSMIYDTPSDVKFGHPDFTKHLDKLPQIYDEWKKRADEVLLRLLPTEGQTESSGSKKREKERLFYPTPRH</sequence>
<organism evidence="2 3">
    <name type="scientific">Ephemerocybe angulata</name>
    <dbReference type="NCBI Taxonomy" id="980116"/>
    <lineage>
        <taxon>Eukaryota</taxon>
        <taxon>Fungi</taxon>
        <taxon>Dikarya</taxon>
        <taxon>Basidiomycota</taxon>
        <taxon>Agaricomycotina</taxon>
        <taxon>Agaricomycetes</taxon>
        <taxon>Agaricomycetidae</taxon>
        <taxon>Agaricales</taxon>
        <taxon>Agaricineae</taxon>
        <taxon>Psathyrellaceae</taxon>
        <taxon>Ephemerocybe</taxon>
    </lineage>
</organism>
<dbReference type="EMBL" id="JACGCI010000005">
    <property type="protein sequence ID" value="KAF6763871.1"/>
    <property type="molecule type" value="Genomic_DNA"/>
</dbReference>
<dbReference type="OrthoDB" id="2322499at2759"/>
<dbReference type="Proteomes" id="UP000521943">
    <property type="component" value="Unassembled WGS sequence"/>
</dbReference>
<evidence type="ECO:0000256" key="1">
    <source>
        <dbReference type="SAM" id="MobiDB-lite"/>
    </source>
</evidence>
<name>A0A8H6IE50_9AGAR</name>
<keyword evidence="3" id="KW-1185">Reference proteome</keyword>
<dbReference type="AlphaFoldDB" id="A0A8H6IE50"/>